<keyword evidence="3" id="KW-0479">Metal-binding</keyword>
<keyword evidence="7" id="KW-1185">Reference proteome</keyword>
<evidence type="ECO:0000256" key="4">
    <source>
        <dbReference type="ARBA" id="ARBA00023002"/>
    </source>
</evidence>
<dbReference type="Pfam" id="PF00067">
    <property type="entry name" value="p450"/>
    <property type="match status" value="1"/>
</dbReference>
<evidence type="ECO:0000313" key="6">
    <source>
        <dbReference type="EMBL" id="GMN63545.1"/>
    </source>
</evidence>
<evidence type="ECO:0000256" key="1">
    <source>
        <dbReference type="ARBA" id="ARBA00010617"/>
    </source>
</evidence>
<gene>
    <name evidence="6" type="ORF">TIFTF001_032627</name>
</gene>
<sequence>MNPNSKLPPGPRKLPIIGNLHQLAGSLPYHALRDMAKIHGPLMHLRLGQVPTVVVSSAEVAKEVMKTHDVVFASRPRIIATDIMAYNSINLAFAPYGEYWRQLRKICIQELLSSARVQSFKPIREEELYNLIKWIASQVGSPINLTERVFSTMFTITSRSAFGKKSRDQEKFIRVVKESIKVAGGFEAADLFPSIKILRLISATRIKLERLHREADRMLETFINEHKKDRDAAKSGHLEKEEDLVDVLLRFHDRSDTAFSLTTNSIKAVILDIFGGGSDTSSTTVDRAMVEMTRNPRVMKKAQEEFQENVERSVRLMATRYRRKPGL</sequence>
<comment type="caution">
    <text evidence="6">The sequence shown here is derived from an EMBL/GenBank/DDBJ whole genome shotgun (WGS) entry which is preliminary data.</text>
</comment>
<evidence type="ECO:0000256" key="3">
    <source>
        <dbReference type="ARBA" id="ARBA00022723"/>
    </source>
</evidence>
<proteinExistence type="inferred from homology"/>
<comment type="similarity">
    <text evidence="1">Belongs to the cytochrome P450 family.</text>
</comment>
<keyword evidence="2" id="KW-0349">Heme</keyword>
<accession>A0AA88J6Q5</accession>
<organism evidence="6 7">
    <name type="scientific">Ficus carica</name>
    <name type="common">Common fig</name>
    <dbReference type="NCBI Taxonomy" id="3494"/>
    <lineage>
        <taxon>Eukaryota</taxon>
        <taxon>Viridiplantae</taxon>
        <taxon>Streptophyta</taxon>
        <taxon>Embryophyta</taxon>
        <taxon>Tracheophyta</taxon>
        <taxon>Spermatophyta</taxon>
        <taxon>Magnoliopsida</taxon>
        <taxon>eudicotyledons</taxon>
        <taxon>Gunneridae</taxon>
        <taxon>Pentapetalae</taxon>
        <taxon>rosids</taxon>
        <taxon>fabids</taxon>
        <taxon>Rosales</taxon>
        <taxon>Moraceae</taxon>
        <taxon>Ficeae</taxon>
        <taxon>Ficus</taxon>
    </lineage>
</organism>
<dbReference type="GO" id="GO:0005506">
    <property type="term" value="F:iron ion binding"/>
    <property type="evidence" value="ECO:0007669"/>
    <property type="project" value="InterPro"/>
</dbReference>
<dbReference type="InterPro" id="IPR001128">
    <property type="entry name" value="Cyt_P450"/>
</dbReference>
<evidence type="ECO:0000313" key="7">
    <source>
        <dbReference type="Proteomes" id="UP001187192"/>
    </source>
</evidence>
<dbReference type="AlphaFoldDB" id="A0AA88J6Q5"/>
<evidence type="ECO:0008006" key="8">
    <source>
        <dbReference type="Google" id="ProtNLM"/>
    </source>
</evidence>
<dbReference type="InterPro" id="IPR036396">
    <property type="entry name" value="Cyt_P450_sf"/>
</dbReference>
<dbReference type="Gene3D" id="1.10.630.10">
    <property type="entry name" value="Cytochrome P450"/>
    <property type="match status" value="1"/>
</dbReference>
<reference evidence="6" key="1">
    <citation type="submission" date="2023-07" db="EMBL/GenBank/DDBJ databases">
        <title>draft genome sequence of fig (Ficus carica).</title>
        <authorList>
            <person name="Takahashi T."/>
            <person name="Nishimura K."/>
        </authorList>
    </citation>
    <scope>NUCLEOTIDE SEQUENCE</scope>
</reference>
<dbReference type="PANTHER" id="PTHR47955:SF8">
    <property type="entry name" value="CYTOCHROME P450 71D11-LIKE"/>
    <property type="match status" value="1"/>
</dbReference>
<dbReference type="GO" id="GO:0016705">
    <property type="term" value="F:oxidoreductase activity, acting on paired donors, with incorporation or reduction of molecular oxygen"/>
    <property type="evidence" value="ECO:0007669"/>
    <property type="project" value="InterPro"/>
</dbReference>
<keyword evidence="5" id="KW-0408">Iron</keyword>
<dbReference type="PANTHER" id="PTHR47955">
    <property type="entry name" value="CYTOCHROME P450 FAMILY 71 PROTEIN"/>
    <property type="match status" value="1"/>
</dbReference>
<protein>
    <recommendedName>
        <fullName evidence="8">Cytochrome P450</fullName>
    </recommendedName>
</protein>
<dbReference type="InterPro" id="IPR002401">
    <property type="entry name" value="Cyt_P450_E_grp-I"/>
</dbReference>
<dbReference type="SUPFAM" id="SSF48264">
    <property type="entry name" value="Cytochrome P450"/>
    <property type="match status" value="1"/>
</dbReference>
<dbReference type="GO" id="GO:0020037">
    <property type="term" value="F:heme binding"/>
    <property type="evidence" value="ECO:0007669"/>
    <property type="project" value="InterPro"/>
</dbReference>
<dbReference type="GO" id="GO:0004497">
    <property type="term" value="F:monooxygenase activity"/>
    <property type="evidence" value="ECO:0007669"/>
    <property type="project" value="InterPro"/>
</dbReference>
<evidence type="ECO:0000256" key="5">
    <source>
        <dbReference type="ARBA" id="ARBA00023004"/>
    </source>
</evidence>
<name>A0AA88J6Q5_FICCA</name>
<evidence type="ECO:0000256" key="2">
    <source>
        <dbReference type="ARBA" id="ARBA00022617"/>
    </source>
</evidence>
<dbReference type="PRINTS" id="PR00463">
    <property type="entry name" value="EP450I"/>
</dbReference>
<dbReference type="EMBL" id="BTGU01000152">
    <property type="protein sequence ID" value="GMN63545.1"/>
    <property type="molecule type" value="Genomic_DNA"/>
</dbReference>
<dbReference type="Proteomes" id="UP001187192">
    <property type="component" value="Unassembled WGS sequence"/>
</dbReference>
<keyword evidence="4" id="KW-0560">Oxidoreductase</keyword>